<dbReference type="Pfam" id="PF14464">
    <property type="entry name" value="Prok-JAB"/>
    <property type="match status" value="1"/>
</dbReference>
<dbReference type="PROSITE" id="PS50249">
    <property type="entry name" value="MPN"/>
    <property type="match status" value="1"/>
</dbReference>
<sequence>MDNRDKQQSGNTLSIRFSLAQITREARIQLIESSLSAYPHEACGVLTGSIREPLQGTSDGIVRVNAVHPIRNAAGEPLSTFSFDPHEWVRTMYRIQKNRQSLVGFYHSHPASPPLPSDADLRGLQHGKAASYWIVSLAEQTCPVISAFGVNGISLYPLMLA</sequence>
<evidence type="ECO:0000256" key="1">
    <source>
        <dbReference type="ARBA" id="ARBA00022670"/>
    </source>
</evidence>
<accession>A0ABS7BW89</accession>
<evidence type="ECO:0000256" key="3">
    <source>
        <dbReference type="ARBA" id="ARBA00022801"/>
    </source>
</evidence>
<dbReference type="PANTHER" id="PTHR34858:SF1">
    <property type="entry name" value="CYSO-CYSTEINE PEPTIDASE"/>
    <property type="match status" value="1"/>
</dbReference>
<evidence type="ECO:0000256" key="4">
    <source>
        <dbReference type="ARBA" id="ARBA00022833"/>
    </source>
</evidence>
<dbReference type="EMBL" id="JAHZIK010000025">
    <property type="protein sequence ID" value="MBW7452914.1"/>
    <property type="molecule type" value="Genomic_DNA"/>
</dbReference>
<keyword evidence="4" id="KW-0862">Zinc</keyword>
<keyword evidence="8" id="KW-1185">Reference proteome</keyword>
<dbReference type="PANTHER" id="PTHR34858">
    <property type="entry name" value="CYSO-CYSTEINE PEPTIDASE"/>
    <property type="match status" value="1"/>
</dbReference>
<dbReference type="SUPFAM" id="SSF102712">
    <property type="entry name" value="JAB1/MPN domain"/>
    <property type="match status" value="1"/>
</dbReference>
<feature type="domain" description="MPN" evidence="6">
    <location>
        <begin position="20"/>
        <end position="154"/>
    </location>
</feature>
<dbReference type="InterPro" id="IPR051929">
    <property type="entry name" value="VirAsm_ModProt"/>
</dbReference>
<gene>
    <name evidence="7" type="ORF">K0U00_02505</name>
</gene>
<reference evidence="7 8" key="1">
    <citation type="submission" date="2021-07" db="EMBL/GenBank/DDBJ databases">
        <title>Paenibacillus radiodurans sp. nov., isolated from the southeastern edge of Tengger Desert.</title>
        <authorList>
            <person name="Zhang G."/>
        </authorList>
    </citation>
    <scope>NUCLEOTIDE SEQUENCE [LARGE SCALE GENOMIC DNA]</scope>
    <source>
        <strain evidence="7 8">CCM 7311</strain>
    </source>
</reference>
<name>A0ABS7BW89_9BACL</name>
<keyword evidence="5" id="KW-0482">Metalloprotease</keyword>
<evidence type="ECO:0000259" key="6">
    <source>
        <dbReference type="PROSITE" id="PS50249"/>
    </source>
</evidence>
<evidence type="ECO:0000313" key="8">
    <source>
        <dbReference type="Proteomes" id="UP001519887"/>
    </source>
</evidence>
<keyword evidence="3" id="KW-0378">Hydrolase</keyword>
<keyword evidence="1" id="KW-0645">Protease</keyword>
<protein>
    <submittedName>
        <fullName evidence="7">M67 family metallopeptidase</fullName>
    </submittedName>
</protein>
<evidence type="ECO:0000313" key="7">
    <source>
        <dbReference type="EMBL" id="MBW7452914.1"/>
    </source>
</evidence>
<evidence type="ECO:0000256" key="5">
    <source>
        <dbReference type="ARBA" id="ARBA00023049"/>
    </source>
</evidence>
<organism evidence="7 8">
    <name type="scientific">Paenibacillus sepulcri</name>
    <dbReference type="NCBI Taxonomy" id="359917"/>
    <lineage>
        <taxon>Bacteria</taxon>
        <taxon>Bacillati</taxon>
        <taxon>Bacillota</taxon>
        <taxon>Bacilli</taxon>
        <taxon>Bacillales</taxon>
        <taxon>Paenibacillaceae</taxon>
        <taxon>Paenibacillus</taxon>
    </lineage>
</organism>
<dbReference type="CDD" id="cd08070">
    <property type="entry name" value="MPN_like"/>
    <property type="match status" value="1"/>
</dbReference>
<evidence type="ECO:0000256" key="2">
    <source>
        <dbReference type="ARBA" id="ARBA00022723"/>
    </source>
</evidence>
<dbReference type="RefSeq" id="WP_210045711.1">
    <property type="nucleotide sequence ID" value="NZ_JBHLVU010000018.1"/>
</dbReference>
<dbReference type="Gene3D" id="3.40.140.10">
    <property type="entry name" value="Cytidine Deaminase, domain 2"/>
    <property type="match status" value="1"/>
</dbReference>
<comment type="caution">
    <text evidence="7">The sequence shown here is derived from an EMBL/GenBank/DDBJ whole genome shotgun (WGS) entry which is preliminary data.</text>
</comment>
<dbReference type="Proteomes" id="UP001519887">
    <property type="component" value="Unassembled WGS sequence"/>
</dbReference>
<dbReference type="InterPro" id="IPR037518">
    <property type="entry name" value="MPN"/>
</dbReference>
<proteinExistence type="predicted"/>
<keyword evidence="2" id="KW-0479">Metal-binding</keyword>
<dbReference type="InterPro" id="IPR028090">
    <property type="entry name" value="JAB_dom_prok"/>
</dbReference>